<evidence type="ECO:0000313" key="1">
    <source>
        <dbReference type="EMBL" id="RNM29748.1"/>
    </source>
</evidence>
<name>A0A3N0HYI3_9FIRM</name>
<dbReference type="PANTHER" id="PTHR10000">
    <property type="entry name" value="PHOSPHOSERINE PHOSPHATASE"/>
    <property type="match status" value="1"/>
</dbReference>
<keyword evidence="1" id="KW-0378">Hydrolase</keyword>
<proteinExistence type="predicted"/>
<dbReference type="RefSeq" id="WP_128520811.1">
    <property type="nucleotide sequence ID" value="NZ_RJQC01000003.1"/>
</dbReference>
<accession>A0A3N0HYI3</accession>
<dbReference type="Proteomes" id="UP000276568">
    <property type="component" value="Unassembled WGS sequence"/>
</dbReference>
<dbReference type="OrthoDB" id="306707at2"/>
<dbReference type="Gene3D" id="3.30.1240.10">
    <property type="match status" value="1"/>
</dbReference>
<sequence length="258" mass="29086">MKLLASNYDGTLCYGKHVMEEDSQAIRQWQANGNLFTIVTGRAKESLDKYLKKDGLYPDYIVTNNGSVIFDKDGNEIESNFLDYITALDVMYIAKQTDGVVSYVVNDGRHRHRIIVNPNIQDVRYPHMKPDLTEEEVMDKQGGYSQIVLSMSNPDMASALAEELNIFFSENITAYANNYCVDVVPKGISKGTGLEFVTNYLDLDVDDVYAIGNLEKDIPMLEFAGNSYAFFTAFEEIKAVCDHEVMSIAEMIKDIETE</sequence>
<dbReference type="InterPro" id="IPR006379">
    <property type="entry name" value="HAD-SF_hydro_IIB"/>
</dbReference>
<reference evidence="1 2" key="1">
    <citation type="submission" date="2018-11" db="EMBL/GenBank/DDBJ databases">
        <title>Clostridium sp. nov., a member of the family Erysipelotrichaceae isolated from pig faeces.</title>
        <authorList>
            <person name="Chang Y.-H."/>
        </authorList>
    </citation>
    <scope>NUCLEOTIDE SEQUENCE [LARGE SCALE GENOMIC DNA]</scope>
    <source>
        <strain evidence="1 2">YH-panp20</strain>
    </source>
</reference>
<evidence type="ECO:0000313" key="2">
    <source>
        <dbReference type="Proteomes" id="UP000276568"/>
    </source>
</evidence>
<organism evidence="1 2">
    <name type="scientific">Absicoccus porci</name>
    <dbReference type="NCBI Taxonomy" id="2486576"/>
    <lineage>
        <taxon>Bacteria</taxon>
        <taxon>Bacillati</taxon>
        <taxon>Bacillota</taxon>
        <taxon>Erysipelotrichia</taxon>
        <taxon>Erysipelotrichales</taxon>
        <taxon>Erysipelotrichaceae</taxon>
        <taxon>Absicoccus</taxon>
    </lineage>
</organism>
<protein>
    <submittedName>
        <fullName evidence="1">HAD-IIB family hydrolase</fullName>
    </submittedName>
</protein>
<dbReference type="EMBL" id="RJQC01000003">
    <property type="protein sequence ID" value="RNM29748.1"/>
    <property type="molecule type" value="Genomic_DNA"/>
</dbReference>
<dbReference type="InterPro" id="IPR023214">
    <property type="entry name" value="HAD_sf"/>
</dbReference>
<dbReference type="GO" id="GO:0016791">
    <property type="term" value="F:phosphatase activity"/>
    <property type="evidence" value="ECO:0007669"/>
    <property type="project" value="UniProtKB-ARBA"/>
</dbReference>
<dbReference type="GO" id="GO:0005829">
    <property type="term" value="C:cytosol"/>
    <property type="evidence" value="ECO:0007669"/>
    <property type="project" value="TreeGrafter"/>
</dbReference>
<dbReference type="GO" id="GO:0000287">
    <property type="term" value="F:magnesium ion binding"/>
    <property type="evidence" value="ECO:0007669"/>
    <property type="project" value="TreeGrafter"/>
</dbReference>
<dbReference type="AlphaFoldDB" id="A0A3N0HYI3"/>
<comment type="caution">
    <text evidence="1">The sequence shown here is derived from an EMBL/GenBank/DDBJ whole genome shotgun (WGS) entry which is preliminary data.</text>
</comment>
<dbReference type="Pfam" id="PF08282">
    <property type="entry name" value="Hydrolase_3"/>
    <property type="match status" value="1"/>
</dbReference>
<keyword evidence="2" id="KW-1185">Reference proteome</keyword>
<dbReference type="Gene3D" id="3.40.50.1000">
    <property type="entry name" value="HAD superfamily/HAD-like"/>
    <property type="match status" value="1"/>
</dbReference>
<gene>
    <name evidence="1" type="ORF">EDX97_08950</name>
</gene>
<dbReference type="InterPro" id="IPR036412">
    <property type="entry name" value="HAD-like_sf"/>
</dbReference>
<dbReference type="SUPFAM" id="SSF56784">
    <property type="entry name" value="HAD-like"/>
    <property type="match status" value="1"/>
</dbReference>
<dbReference type="NCBIfam" id="TIGR01484">
    <property type="entry name" value="HAD-SF-IIB"/>
    <property type="match status" value="1"/>
</dbReference>
<dbReference type="PANTHER" id="PTHR10000:SF8">
    <property type="entry name" value="HAD SUPERFAMILY HYDROLASE-LIKE, TYPE 3"/>
    <property type="match status" value="1"/>
</dbReference>